<proteinExistence type="predicted"/>
<reference evidence="2" key="1">
    <citation type="journal article" date="2022" name="Mol. Ecol. Resour.">
        <title>The genomes of chicory, endive, great burdock and yacon provide insights into Asteraceae palaeo-polyploidization history and plant inulin production.</title>
        <authorList>
            <person name="Fan W."/>
            <person name="Wang S."/>
            <person name="Wang H."/>
            <person name="Wang A."/>
            <person name="Jiang F."/>
            <person name="Liu H."/>
            <person name="Zhao H."/>
            <person name="Xu D."/>
            <person name="Zhang Y."/>
        </authorList>
    </citation>
    <scope>NUCLEOTIDE SEQUENCE [LARGE SCALE GENOMIC DNA]</scope>
    <source>
        <strain evidence="2">cv. Yunnan</strain>
    </source>
</reference>
<accession>A0ACB9HR51</accession>
<protein>
    <submittedName>
        <fullName evidence="1">Uncharacterized protein</fullName>
    </submittedName>
</protein>
<dbReference type="Proteomes" id="UP001056120">
    <property type="component" value="Linkage Group LG11"/>
</dbReference>
<organism evidence="1 2">
    <name type="scientific">Smallanthus sonchifolius</name>
    <dbReference type="NCBI Taxonomy" id="185202"/>
    <lineage>
        <taxon>Eukaryota</taxon>
        <taxon>Viridiplantae</taxon>
        <taxon>Streptophyta</taxon>
        <taxon>Embryophyta</taxon>
        <taxon>Tracheophyta</taxon>
        <taxon>Spermatophyta</taxon>
        <taxon>Magnoliopsida</taxon>
        <taxon>eudicotyledons</taxon>
        <taxon>Gunneridae</taxon>
        <taxon>Pentapetalae</taxon>
        <taxon>asterids</taxon>
        <taxon>campanulids</taxon>
        <taxon>Asterales</taxon>
        <taxon>Asteraceae</taxon>
        <taxon>Asteroideae</taxon>
        <taxon>Heliantheae alliance</taxon>
        <taxon>Millerieae</taxon>
        <taxon>Smallanthus</taxon>
    </lineage>
</organism>
<name>A0ACB9HR51_9ASTR</name>
<dbReference type="EMBL" id="CM042028">
    <property type="protein sequence ID" value="KAI3798384.1"/>
    <property type="molecule type" value="Genomic_DNA"/>
</dbReference>
<reference evidence="1 2" key="2">
    <citation type="journal article" date="2022" name="Mol. Ecol. Resour.">
        <title>The genomes of chicory, endive, great burdock and yacon provide insights into Asteraceae paleo-polyploidization history and plant inulin production.</title>
        <authorList>
            <person name="Fan W."/>
            <person name="Wang S."/>
            <person name="Wang H."/>
            <person name="Wang A."/>
            <person name="Jiang F."/>
            <person name="Liu H."/>
            <person name="Zhao H."/>
            <person name="Xu D."/>
            <person name="Zhang Y."/>
        </authorList>
    </citation>
    <scope>NUCLEOTIDE SEQUENCE [LARGE SCALE GENOMIC DNA]</scope>
    <source>
        <strain evidence="2">cv. Yunnan</strain>
        <tissue evidence="1">Leaves</tissue>
    </source>
</reference>
<keyword evidence="2" id="KW-1185">Reference proteome</keyword>
<comment type="caution">
    <text evidence="1">The sequence shown here is derived from an EMBL/GenBank/DDBJ whole genome shotgun (WGS) entry which is preliminary data.</text>
</comment>
<sequence>MTSSSSSNIQRIETTSSTTEPKTQEPESSLANPLMNRDLAAVKLQKTYRAFRTRRHLADSAVVIEELRWKALDFAQLKSSMVSAFEVGKGSSKNDKARKLALQDWLEAVDPLHRYGHNLQFYYAKWLHCESTQPFFYWLDIGEGKGVDLEKCPRTKLLQQCIKYRVPRFELKEILSATNNFSNENLITEGALGNVYRGQLQQNGNLMNFTVRSPLWEETNDYQWRYSGRTRY</sequence>
<gene>
    <name evidence="1" type="ORF">L1987_33659</name>
</gene>
<evidence type="ECO:0000313" key="1">
    <source>
        <dbReference type="EMBL" id="KAI3798384.1"/>
    </source>
</evidence>
<evidence type="ECO:0000313" key="2">
    <source>
        <dbReference type="Proteomes" id="UP001056120"/>
    </source>
</evidence>